<protein>
    <submittedName>
        <fullName evidence="2">Glycosyl hydrolase family 53</fullName>
    </submittedName>
</protein>
<organism evidence="2 3">
    <name type="scientific">Flagellimonas pacifica</name>
    <dbReference type="NCBI Taxonomy" id="1247520"/>
    <lineage>
        <taxon>Bacteria</taxon>
        <taxon>Pseudomonadati</taxon>
        <taxon>Bacteroidota</taxon>
        <taxon>Flavobacteriia</taxon>
        <taxon>Flavobacteriales</taxon>
        <taxon>Flavobacteriaceae</taxon>
        <taxon>Flagellimonas</taxon>
    </lineage>
</organism>
<dbReference type="SUPFAM" id="SSF51445">
    <property type="entry name" value="(Trans)glycosidases"/>
    <property type="match status" value="1"/>
</dbReference>
<name>A0A285MWY6_9FLAO</name>
<feature type="transmembrane region" description="Helical" evidence="1">
    <location>
        <begin position="29"/>
        <end position="50"/>
    </location>
</feature>
<dbReference type="Proteomes" id="UP000219048">
    <property type="component" value="Unassembled WGS sequence"/>
</dbReference>
<dbReference type="GO" id="GO:0016787">
    <property type="term" value="F:hydrolase activity"/>
    <property type="evidence" value="ECO:0007669"/>
    <property type="project" value="UniProtKB-KW"/>
</dbReference>
<dbReference type="Gene3D" id="3.20.20.80">
    <property type="entry name" value="Glycosidases"/>
    <property type="match status" value="1"/>
</dbReference>
<keyword evidence="3" id="KW-1185">Reference proteome</keyword>
<evidence type="ECO:0000313" key="2">
    <source>
        <dbReference type="EMBL" id="SNZ01618.1"/>
    </source>
</evidence>
<keyword evidence="1" id="KW-0472">Membrane</keyword>
<keyword evidence="1" id="KW-1133">Transmembrane helix</keyword>
<proteinExistence type="predicted"/>
<keyword evidence="2" id="KW-0378">Hydrolase</keyword>
<gene>
    <name evidence="2" type="ORF">SAMN06265377_3460</name>
</gene>
<reference evidence="3" key="1">
    <citation type="submission" date="2017-09" db="EMBL/GenBank/DDBJ databases">
        <authorList>
            <person name="Varghese N."/>
            <person name="Submissions S."/>
        </authorList>
    </citation>
    <scope>NUCLEOTIDE SEQUENCE [LARGE SCALE GENOMIC DNA]</scope>
    <source>
        <strain evidence="3">DSM 25885</strain>
    </source>
</reference>
<dbReference type="InterPro" id="IPR017853">
    <property type="entry name" value="GH"/>
</dbReference>
<sequence>MHDGRSVFAQSLKAVNQEVFDNNSKPDSVLLIMVGIKHIATAFLLILMVFSCSNDKEAQDVEEPDGRSFFMGFTAFPYDSSTNALTETYQNVIADGDIFLSHLDFGVPWDEAMNDLPFPEEVQNTINIAKNSKSSSTKIVLITTPTDQSRNNLAKYWNNTGSHQPLPAFWEGKSFDDPDVVSTFIKYCKRLIDEVDPDYFGYGIETNATFRKDDPAFAQFLTLVEAVYTALKADYPNLPMFLSLQDQSYDNTKTELLEISKMLVAHSDYIAMSTYPFLYYENLKRDANPDLFADNWLDDFRNLDTSKPFAVSETGFSADDLVIENLGVNAKSTEDWQKGYVEKLMNHLNALDAEFALWFVYRDYDLLYQNTPSPPDILKVWRDNGLLDGEGNQRPAYELWKQWLQLPKN</sequence>
<evidence type="ECO:0000256" key="1">
    <source>
        <dbReference type="SAM" id="Phobius"/>
    </source>
</evidence>
<keyword evidence="1" id="KW-0812">Transmembrane</keyword>
<dbReference type="EMBL" id="OBEH01000006">
    <property type="protein sequence ID" value="SNZ01618.1"/>
    <property type="molecule type" value="Genomic_DNA"/>
</dbReference>
<evidence type="ECO:0000313" key="3">
    <source>
        <dbReference type="Proteomes" id="UP000219048"/>
    </source>
</evidence>
<dbReference type="AlphaFoldDB" id="A0A285MWY6"/>
<accession>A0A285MWY6</accession>